<dbReference type="PRINTS" id="PR00190">
    <property type="entry name" value="ACTIN"/>
</dbReference>
<feature type="transmembrane region" description="Helical" evidence="4">
    <location>
        <begin position="12"/>
        <end position="31"/>
    </location>
</feature>
<dbReference type="KEGG" id="bfo:118414767"/>
<keyword evidence="4" id="KW-0812">Transmembrane</keyword>
<dbReference type="InterPro" id="IPR043129">
    <property type="entry name" value="ATPase_NBD"/>
</dbReference>
<feature type="compositionally biased region" description="Acidic residues" evidence="3">
    <location>
        <begin position="184"/>
        <end position="195"/>
    </location>
</feature>
<reference evidence="6" key="2">
    <citation type="submission" date="2025-08" db="UniProtKB">
        <authorList>
            <consortium name="RefSeq"/>
        </authorList>
    </citation>
    <scope>IDENTIFICATION</scope>
    <source>
        <strain evidence="6">S238N-H82</strain>
        <tissue evidence="6">Testes</tissue>
    </source>
</reference>
<keyword evidence="4" id="KW-1133">Transmembrane helix</keyword>
<dbReference type="SUPFAM" id="SSF53067">
    <property type="entry name" value="Actin-like ATPase domain"/>
    <property type="match status" value="2"/>
</dbReference>
<evidence type="ECO:0000313" key="5">
    <source>
        <dbReference type="Proteomes" id="UP000001554"/>
    </source>
</evidence>
<evidence type="ECO:0000313" key="6">
    <source>
        <dbReference type="RefSeq" id="XP_035674891.1"/>
    </source>
</evidence>
<dbReference type="Proteomes" id="UP000001554">
    <property type="component" value="Chromosome 1"/>
</dbReference>
<feature type="compositionally biased region" description="Acidic residues" evidence="3">
    <location>
        <begin position="103"/>
        <end position="113"/>
    </location>
</feature>
<feature type="region of interest" description="Disordered" evidence="3">
    <location>
        <begin position="40"/>
        <end position="139"/>
    </location>
</feature>
<dbReference type="SMART" id="SM00268">
    <property type="entry name" value="ACTIN"/>
    <property type="match status" value="1"/>
</dbReference>
<dbReference type="FunFam" id="3.30.420.40:FF:000050">
    <property type="entry name" value="Actin, alpha skeletal muscle"/>
    <property type="match status" value="1"/>
</dbReference>
<name>A0A9J7L2P6_BRAFL</name>
<evidence type="ECO:0000256" key="2">
    <source>
        <dbReference type="RuleBase" id="RU000487"/>
    </source>
</evidence>
<evidence type="ECO:0000256" key="3">
    <source>
        <dbReference type="SAM" id="MobiDB-lite"/>
    </source>
</evidence>
<gene>
    <name evidence="6" type="primary">LOC118414767</name>
</gene>
<sequence>MSDSTSGILDFPVVPVICSLLLGIPLLVWFFRRDSGESKKGPIRVVREEESVEKKQHDSTQTDGVSLGKQENVSGSESCDHTSSVESRRTEQPETCGTVDSTTDSEDDGELSESEQTIIPRTTTKGTIPEQKKVSSPSSCRLKLVPVSSVWRLARSAIISLRLGSWLKSLEDDLLNDDDFCEFEDEDDEEEERDEEEAKFIDDVDSPPLRHNGYIEDRLEDFSDHSKTRAPTRAPPSVKLRTKQSGSNLLDAVVLDNGSYSIKAGIAGDFSPAANIRNVIGKRRGNYNELYTSEDDKYIGDEAIASQGRLTFDFPMQDGSVKNWRDLEAVWDYVTRSEMGETLGDRPVIVTETMAMPRQQRERHLQVLFETFDVPAVFLVQQAAMALHAQGKSTGLVVSSGHGVTEVVPVYEGHCIEHASRKLLYSGKHVTAQLGRLLQFERGYTFTSSSELEILRKIKQNMAFVATDYDTEIRENEALRSEPTEFTMPDGNPISIGNERFKCTEPLFRPEEAGVHEQGLHELILQAIDSCDTDLRPELRNNILVYGGNTKLRGFVPRLRSELKGCSGGETFHLDAPSDRENLAWIGASILGADSGFSDSWITMEEYAEHGGKVVHRKCF</sequence>
<dbReference type="InterPro" id="IPR004000">
    <property type="entry name" value="Actin"/>
</dbReference>
<feature type="compositionally biased region" description="Polar residues" evidence="3">
    <location>
        <begin position="61"/>
        <end position="85"/>
    </location>
</feature>
<dbReference type="OrthoDB" id="9981988at2759"/>
<protein>
    <submittedName>
        <fullName evidence="6">Actin-like isoform X1</fullName>
    </submittedName>
</protein>
<organism evidence="5 6">
    <name type="scientific">Branchiostoma floridae</name>
    <name type="common">Florida lancelet</name>
    <name type="synonym">Amphioxus</name>
    <dbReference type="NCBI Taxonomy" id="7739"/>
    <lineage>
        <taxon>Eukaryota</taxon>
        <taxon>Metazoa</taxon>
        <taxon>Chordata</taxon>
        <taxon>Cephalochordata</taxon>
        <taxon>Leptocardii</taxon>
        <taxon>Amphioxiformes</taxon>
        <taxon>Branchiostomatidae</taxon>
        <taxon>Branchiostoma</taxon>
    </lineage>
</organism>
<feature type="compositionally biased region" description="Basic and acidic residues" evidence="3">
    <location>
        <begin position="40"/>
        <end position="60"/>
    </location>
</feature>
<dbReference type="AlphaFoldDB" id="A0A9J7L2P6"/>
<dbReference type="OMA" id="DCWITME"/>
<accession>A0A9J7L2P6</accession>
<dbReference type="Gene3D" id="3.30.420.40">
    <property type="match status" value="2"/>
</dbReference>
<comment type="similarity">
    <text evidence="1 2">Belongs to the actin family.</text>
</comment>
<reference evidence="5" key="1">
    <citation type="journal article" date="2020" name="Nat. Ecol. Evol.">
        <title>Deeply conserved synteny resolves early events in vertebrate evolution.</title>
        <authorList>
            <person name="Simakov O."/>
            <person name="Marletaz F."/>
            <person name="Yue J.X."/>
            <person name="O'Connell B."/>
            <person name="Jenkins J."/>
            <person name="Brandt A."/>
            <person name="Calef R."/>
            <person name="Tung C.H."/>
            <person name="Huang T.K."/>
            <person name="Schmutz J."/>
            <person name="Satoh N."/>
            <person name="Yu J.K."/>
            <person name="Putnam N.H."/>
            <person name="Green R.E."/>
            <person name="Rokhsar D.S."/>
        </authorList>
    </citation>
    <scope>NUCLEOTIDE SEQUENCE [LARGE SCALE GENOMIC DNA]</scope>
    <source>
        <strain evidence="5">S238N-H82</strain>
    </source>
</reference>
<keyword evidence="5" id="KW-1185">Reference proteome</keyword>
<feature type="region of interest" description="Disordered" evidence="3">
    <location>
        <begin position="184"/>
        <end position="243"/>
    </location>
</feature>
<feature type="compositionally biased region" description="Basic and acidic residues" evidence="3">
    <location>
        <begin position="213"/>
        <end position="227"/>
    </location>
</feature>
<dbReference type="Pfam" id="PF00022">
    <property type="entry name" value="Actin"/>
    <property type="match status" value="1"/>
</dbReference>
<evidence type="ECO:0000256" key="1">
    <source>
        <dbReference type="ARBA" id="ARBA00006752"/>
    </source>
</evidence>
<feature type="compositionally biased region" description="Polar residues" evidence="3">
    <location>
        <begin position="116"/>
        <end position="126"/>
    </location>
</feature>
<dbReference type="PANTHER" id="PTHR11937">
    <property type="entry name" value="ACTIN"/>
    <property type="match status" value="1"/>
</dbReference>
<dbReference type="RefSeq" id="XP_035674891.1">
    <property type="nucleotide sequence ID" value="XM_035818998.1"/>
</dbReference>
<evidence type="ECO:0000256" key="4">
    <source>
        <dbReference type="SAM" id="Phobius"/>
    </source>
</evidence>
<keyword evidence="4" id="KW-0472">Membrane</keyword>
<dbReference type="GeneID" id="118414767"/>
<dbReference type="Gene3D" id="3.90.640.10">
    <property type="entry name" value="Actin, Chain A, domain 4"/>
    <property type="match status" value="1"/>
</dbReference>
<proteinExistence type="inferred from homology"/>